<reference evidence="2 3" key="1">
    <citation type="submission" date="2023-01" db="EMBL/GenBank/DDBJ databases">
        <authorList>
            <person name="Kreplak J."/>
        </authorList>
    </citation>
    <scope>NUCLEOTIDE SEQUENCE [LARGE SCALE GENOMIC DNA]</scope>
</reference>
<dbReference type="GO" id="GO:0008360">
    <property type="term" value="P:regulation of cell shape"/>
    <property type="evidence" value="ECO:0007669"/>
    <property type="project" value="TreeGrafter"/>
</dbReference>
<proteinExistence type="predicted"/>
<dbReference type="GO" id="GO:0006357">
    <property type="term" value="P:regulation of transcription by RNA polymerase II"/>
    <property type="evidence" value="ECO:0007669"/>
    <property type="project" value="TreeGrafter"/>
</dbReference>
<dbReference type="PANTHER" id="PTHR16266">
    <property type="entry name" value="WD REPEAT DOMAIN 9"/>
    <property type="match status" value="1"/>
</dbReference>
<dbReference type="EMBL" id="OX451735">
    <property type="protein sequence ID" value="CAI8592588.1"/>
    <property type="molecule type" value="Genomic_DNA"/>
</dbReference>
<dbReference type="GO" id="GO:0005634">
    <property type="term" value="C:nucleus"/>
    <property type="evidence" value="ECO:0007669"/>
    <property type="project" value="TreeGrafter"/>
</dbReference>
<feature type="compositionally biased region" description="Low complexity" evidence="1">
    <location>
        <begin position="181"/>
        <end position="194"/>
    </location>
</feature>
<gene>
    <name evidence="2" type="ORF">VFH_I047160</name>
</gene>
<dbReference type="InterPro" id="IPR052060">
    <property type="entry name" value="Bromo_WD_repeat"/>
</dbReference>
<dbReference type="Proteomes" id="UP001157006">
    <property type="component" value="Chromosome 1S"/>
</dbReference>
<accession>A0AAV0Z671</accession>
<dbReference type="Gene3D" id="2.130.10.10">
    <property type="entry name" value="YVTN repeat-like/Quinoprotein amine dehydrogenase"/>
    <property type="match status" value="1"/>
</dbReference>
<dbReference type="InterPro" id="IPR036322">
    <property type="entry name" value="WD40_repeat_dom_sf"/>
</dbReference>
<dbReference type="SUPFAM" id="SSF50978">
    <property type="entry name" value="WD40 repeat-like"/>
    <property type="match status" value="1"/>
</dbReference>
<evidence type="ECO:0000313" key="2">
    <source>
        <dbReference type="EMBL" id="CAI8592588.1"/>
    </source>
</evidence>
<name>A0AAV0Z671_VICFA</name>
<dbReference type="InterPro" id="IPR015943">
    <property type="entry name" value="WD40/YVTN_repeat-like_dom_sf"/>
</dbReference>
<sequence>MDCRICVWNASDGSLVHSLTGHTESTYVLDVHPFNPQIAMSAGYDGRTIHGPSSFLVIIDLSFKTHMETQLIPYQRNMQDSLCDSAMIPYPEPYQSEFQKRRLGALGIEWKPSSLKLVVGPDFSLDPEYHMLPLADLDMLIDPLPEFIDAMDWVPEIEVFADDTDSEYNLTEDSSSRGEKGYSSSSASGDPGCSTDNIDDGDTHMDCIRRSKRKKQKTGTEIMTSSGRRVKRRNLIP</sequence>
<evidence type="ECO:0000256" key="1">
    <source>
        <dbReference type="SAM" id="MobiDB-lite"/>
    </source>
</evidence>
<dbReference type="GO" id="GO:0007010">
    <property type="term" value="P:cytoskeleton organization"/>
    <property type="evidence" value="ECO:0007669"/>
    <property type="project" value="TreeGrafter"/>
</dbReference>
<feature type="compositionally biased region" description="Basic residues" evidence="1">
    <location>
        <begin position="228"/>
        <end position="237"/>
    </location>
</feature>
<evidence type="ECO:0000313" key="3">
    <source>
        <dbReference type="Proteomes" id="UP001157006"/>
    </source>
</evidence>
<feature type="region of interest" description="Disordered" evidence="1">
    <location>
        <begin position="164"/>
        <end position="237"/>
    </location>
</feature>
<dbReference type="AlphaFoldDB" id="A0AAV0Z671"/>
<organism evidence="2 3">
    <name type="scientific">Vicia faba</name>
    <name type="common">Broad bean</name>
    <name type="synonym">Faba vulgaris</name>
    <dbReference type="NCBI Taxonomy" id="3906"/>
    <lineage>
        <taxon>Eukaryota</taxon>
        <taxon>Viridiplantae</taxon>
        <taxon>Streptophyta</taxon>
        <taxon>Embryophyta</taxon>
        <taxon>Tracheophyta</taxon>
        <taxon>Spermatophyta</taxon>
        <taxon>Magnoliopsida</taxon>
        <taxon>eudicotyledons</taxon>
        <taxon>Gunneridae</taxon>
        <taxon>Pentapetalae</taxon>
        <taxon>rosids</taxon>
        <taxon>fabids</taxon>
        <taxon>Fabales</taxon>
        <taxon>Fabaceae</taxon>
        <taxon>Papilionoideae</taxon>
        <taxon>50 kb inversion clade</taxon>
        <taxon>NPAAA clade</taxon>
        <taxon>Hologalegina</taxon>
        <taxon>IRL clade</taxon>
        <taxon>Fabeae</taxon>
        <taxon>Vicia</taxon>
    </lineage>
</organism>
<keyword evidence="3" id="KW-1185">Reference proteome</keyword>
<dbReference type="PANTHER" id="PTHR16266:SF17">
    <property type="entry name" value="BRWD3"/>
    <property type="match status" value="1"/>
</dbReference>
<protein>
    <submittedName>
        <fullName evidence="2">Uncharacterized protein</fullName>
    </submittedName>
</protein>